<dbReference type="EMBL" id="LMAW01002773">
    <property type="protein sequence ID" value="KQK77242.1"/>
    <property type="molecule type" value="Genomic_DNA"/>
</dbReference>
<comment type="caution">
    <text evidence="11">The sequence shown here is derived from an EMBL/GenBank/DDBJ whole genome shotgun (WGS) entry which is preliminary data.</text>
</comment>
<dbReference type="AlphaFoldDB" id="A0A0Q3UR54"/>
<gene>
    <name evidence="11" type="ORF">AAES_127877</name>
</gene>
<dbReference type="InterPro" id="IPR018422">
    <property type="entry name" value="Cation/H_exchanger_CPA1"/>
</dbReference>
<evidence type="ECO:0000256" key="4">
    <source>
        <dbReference type="ARBA" id="ARBA00022989"/>
    </source>
</evidence>
<evidence type="ECO:0000256" key="1">
    <source>
        <dbReference type="ARBA" id="ARBA00004141"/>
    </source>
</evidence>
<keyword evidence="6" id="KW-0406">Ion transport</keyword>
<dbReference type="Gene3D" id="6.10.140.1330">
    <property type="match status" value="1"/>
</dbReference>
<dbReference type="GO" id="GO:0051453">
    <property type="term" value="P:regulation of intracellular pH"/>
    <property type="evidence" value="ECO:0007669"/>
    <property type="project" value="TreeGrafter"/>
</dbReference>
<comment type="subcellular location">
    <subcellularLocation>
        <location evidence="1">Membrane</location>
        <topology evidence="1">Multi-pass membrane protein</topology>
    </subcellularLocation>
</comment>
<dbReference type="STRING" id="12930.A0A0Q3UR54"/>
<feature type="domain" description="Cation/H+ exchanger transmembrane" evidence="10">
    <location>
        <begin position="2"/>
        <end position="79"/>
    </location>
</feature>
<evidence type="ECO:0000256" key="8">
    <source>
        <dbReference type="ARBA" id="ARBA00023201"/>
    </source>
</evidence>
<dbReference type="PANTHER" id="PTHR10110">
    <property type="entry name" value="SODIUM/HYDROGEN EXCHANGER"/>
    <property type="match status" value="1"/>
</dbReference>
<keyword evidence="9" id="KW-0732">Signal</keyword>
<evidence type="ECO:0000256" key="6">
    <source>
        <dbReference type="ARBA" id="ARBA00023065"/>
    </source>
</evidence>
<dbReference type="GO" id="GO:0005886">
    <property type="term" value="C:plasma membrane"/>
    <property type="evidence" value="ECO:0007669"/>
    <property type="project" value="TreeGrafter"/>
</dbReference>
<accession>A0A0Q3UR54</accession>
<name>A0A0Q3UR54_AMAAE</name>
<dbReference type="GO" id="GO:0015386">
    <property type="term" value="F:potassium:proton antiporter activity"/>
    <property type="evidence" value="ECO:0007669"/>
    <property type="project" value="TreeGrafter"/>
</dbReference>
<reference evidence="11 12" key="1">
    <citation type="submission" date="2015-10" db="EMBL/GenBank/DDBJ databases">
        <authorList>
            <person name="Gilbert D.G."/>
        </authorList>
    </citation>
    <scope>NUCLEOTIDE SEQUENCE [LARGE SCALE GENOMIC DNA]</scope>
    <source>
        <strain evidence="11">FVVF132</strain>
    </source>
</reference>
<organism evidence="11 12">
    <name type="scientific">Amazona aestiva</name>
    <name type="common">Blue-fronted Amazon parrot</name>
    <dbReference type="NCBI Taxonomy" id="12930"/>
    <lineage>
        <taxon>Eukaryota</taxon>
        <taxon>Metazoa</taxon>
        <taxon>Chordata</taxon>
        <taxon>Craniata</taxon>
        <taxon>Vertebrata</taxon>
        <taxon>Euteleostomi</taxon>
        <taxon>Archelosauria</taxon>
        <taxon>Archosauria</taxon>
        <taxon>Dinosauria</taxon>
        <taxon>Saurischia</taxon>
        <taxon>Theropoda</taxon>
        <taxon>Coelurosauria</taxon>
        <taxon>Aves</taxon>
        <taxon>Neognathae</taxon>
        <taxon>Neoaves</taxon>
        <taxon>Telluraves</taxon>
        <taxon>Australaves</taxon>
        <taxon>Psittaciformes</taxon>
        <taxon>Psittacidae</taxon>
        <taxon>Amazona</taxon>
    </lineage>
</organism>
<dbReference type="Pfam" id="PF00999">
    <property type="entry name" value="Na_H_Exchanger"/>
    <property type="match status" value="1"/>
</dbReference>
<keyword evidence="2" id="KW-0813">Transport</keyword>
<evidence type="ECO:0000256" key="2">
    <source>
        <dbReference type="ARBA" id="ARBA00022448"/>
    </source>
</evidence>
<keyword evidence="7" id="KW-0472">Membrane</keyword>
<dbReference type="InterPro" id="IPR006153">
    <property type="entry name" value="Cation/H_exchanger_TM"/>
</dbReference>
<keyword evidence="12" id="KW-1185">Reference proteome</keyword>
<evidence type="ECO:0000256" key="7">
    <source>
        <dbReference type="ARBA" id="ARBA00023136"/>
    </source>
</evidence>
<dbReference type="Proteomes" id="UP000051836">
    <property type="component" value="Unassembled WGS sequence"/>
</dbReference>
<evidence type="ECO:0000313" key="11">
    <source>
        <dbReference type="EMBL" id="KQK77242.1"/>
    </source>
</evidence>
<proteinExistence type="predicted"/>
<evidence type="ECO:0000256" key="5">
    <source>
        <dbReference type="ARBA" id="ARBA00023053"/>
    </source>
</evidence>
<protein>
    <recommendedName>
        <fullName evidence="10">Cation/H+ exchanger transmembrane domain-containing protein</fullName>
    </recommendedName>
</protein>
<dbReference type="PANTHER" id="PTHR10110:SF56">
    <property type="entry name" value="SODIUM_HYDROGEN EXCHANGER 5"/>
    <property type="match status" value="1"/>
</dbReference>
<evidence type="ECO:0000256" key="3">
    <source>
        <dbReference type="ARBA" id="ARBA00022692"/>
    </source>
</evidence>
<dbReference type="OrthoDB" id="196264at2759"/>
<feature type="signal peptide" evidence="9">
    <location>
        <begin position="1"/>
        <end position="20"/>
    </location>
</feature>
<evidence type="ECO:0000256" key="9">
    <source>
        <dbReference type="SAM" id="SignalP"/>
    </source>
</evidence>
<evidence type="ECO:0000313" key="12">
    <source>
        <dbReference type="Proteomes" id="UP000051836"/>
    </source>
</evidence>
<keyword evidence="5" id="KW-0915">Sodium</keyword>
<evidence type="ECO:0000259" key="10">
    <source>
        <dbReference type="Pfam" id="PF00999"/>
    </source>
</evidence>
<keyword evidence="8" id="KW-0739">Sodium transport</keyword>
<keyword evidence="3" id="KW-0812">Transmembrane</keyword>
<sequence length="83" mass="9397">MDFLFFGSLISAVDPVAVLAVFEEVHVNETLFIIVFGESFLNDAITVVLYKIFNFFVELGPEHICATDYVKVVASFFLWKTVL</sequence>
<dbReference type="GO" id="GO:0015385">
    <property type="term" value="F:sodium:proton antiporter activity"/>
    <property type="evidence" value="ECO:0007669"/>
    <property type="project" value="InterPro"/>
</dbReference>
<dbReference type="GO" id="GO:0098719">
    <property type="term" value="P:sodium ion import across plasma membrane"/>
    <property type="evidence" value="ECO:0007669"/>
    <property type="project" value="TreeGrafter"/>
</dbReference>
<feature type="chain" id="PRO_5006208414" description="Cation/H+ exchanger transmembrane domain-containing protein" evidence="9">
    <location>
        <begin position="21"/>
        <end position="83"/>
    </location>
</feature>
<keyword evidence="4" id="KW-1133">Transmembrane helix</keyword>